<organism evidence="1 2">
    <name type="scientific">Plasmodium brasilianum</name>
    <dbReference type="NCBI Taxonomy" id="5824"/>
    <lineage>
        <taxon>Eukaryota</taxon>
        <taxon>Sar</taxon>
        <taxon>Alveolata</taxon>
        <taxon>Apicomplexa</taxon>
        <taxon>Aconoidasida</taxon>
        <taxon>Haemosporida</taxon>
        <taxon>Plasmodiidae</taxon>
        <taxon>Plasmodium</taxon>
        <taxon>Plasmodium (Plasmodium)</taxon>
    </lineage>
</organism>
<dbReference type="EMBL" id="CM043781">
    <property type="protein sequence ID" value="KAI4835753.1"/>
    <property type="molecule type" value="Genomic_DNA"/>
</dbReference>
<name>A0ACB9Y4Y1_PLABR</name>
<gene>
    <name evidence="1" type="ORF">MKS88_004969</name>
</gene>
<evidence type="ECO:0000313" key="1">
    <source>
        <dbReference type="EMBL" id="KAI4835753.1"/>
    </source>
</evidence>
<keyword evidence="2" id="KW-1185">Reference proteome</keyword>
<accession>A0ACB9Y4Y1</accession>
<evidence type="ECO:0000313" key="2">
    <source>
        <dbReference type="Proteomes" id="UP001056978"/>
    </source>
</evidence>
<comment type="caution">
    <text evidence="1">The sequence shown here is derived from an EMBL/GenBank/DDBJ whole genome shotgun (WGS) entry which is preliminary data.</text>
</comment>
<dbReference type="Proteomes" id="UP001056978">
    <property type="component" value="Chromosome 13"/>
</dbReference>
<protein>
    <submittedName>
        <fullName evidence="1">Uncharacterized protein</fullName>
    </submittedName>
</protein>
<sequence>MNVEKDRALFMNKLREEVQKVKGYCVIENVLSSWLMKRQIKMNINIKEKKKEGRIKRKQGYLFYLIESKYLNKILGKVFFNKKCVKNFLNRNNNSNNDSSYCCVKKIIQIKKKNKHVVIASLSDTSIKSSLHFVYRGKSFFIFVNISHYVNKELFNHTKECSDSSIVVFVYESDCTRTLGDDNETRSYDISVRNIHPKNYRSICDNNYACEKDYWEGRKAALFGAHEYLRKNGLCGRETTIEGISGGIRVEIRGETRGRISGRGCINIGGRSQGEKGSCSSNEHCSSFSSLYKKERKKEQIGEKKGKKIDENIVCTKKYVDRYLLLINYITHDTILQFSFIKLCDYILYKYLQHDDVHKSALESVASAHNEKGLGTSYIFRENIRRWFNSERGSIYREATKRGMTINRYILNRSYTNINLKNGVTYHYVTNKGNDKLEGDNDEKLLEETKLEITVYIKKKKNLIVVSLIFPLTCSENPIRIRKRQVVMFKLVQNSELLHINTNEQQKKGSTNFHLIIEFLIELLYLIREMFVKKKKLSKKLQKYISNKTLKGYINYSSLSTYVAVKKKRKMGKIEENGIKKKKYMCTYTFHTVTENYFLAQEEDFSLNRKLFKKIKKILRKCSHLNKNIILNFVEKNLEKVCTHVKDLLTWCSQFSAASLCRRGYNIYLYFCRKELTPLSNAKEHSEMSDHIISNRGKCRVKCSDKYVGKSINKPSSKCSSIRRDNWGDDTSSHSDSGNKDELRNRGKASTHLICSFKVVSRMDKIVKVLKHILICLLYIFKNFAKTGLYQTVALATFPPQSEKKVYVQQKKKKKKILRVNNYTSELLHKRFYTFLKKIREEKRKKKIYSYFQKCMNVLLLSNSKNGSFENAKACNYVHTREKRKKEVKEHKKKNGNKPKKEQNSGKKNDIYILRPISMDKHYLEREKKKKGKNSKKGSSNYSSSSQLTTSDNVVYDFTPDDKQTEQTLVKYTFNKNRRNENIFIKDKEYCRFFILKKMKRTVSKCGTFLINKVKEQIYKKKNLFFLNVNMHKIILIKMVKHLQCEAKNVITDILKMGESSMMGMRGCGYADGQHGDDPHSDNAKRNDKGKDTNTSFINHHEAEKLLYLVCKKIRINKNFSVFNIMNVLIKKKKNVHYTKIPNIDDQIISSFFHYEKCSINQIFEKNKSRPYKITLNYLVFFINGHITCTVHNFFTNNYEKLTKSQDKIYFINIQKNDFIKNMFVETTLYFLEYLFSYISGTISFIRKGEGTTPAKKIVTNAEAEKDEIEKKEEEKNKSHFNVCKIFCYEIEQNVCEIKKIYKVKRKGKFFLNVFIFSKKDLLFVYSYNKKNKSAIFNPFFVKFLNQNELYDVYLDRLNFRNA</sequence>
<reference evidence="1" key="1">
    <citation type="submission" date="2022-06" db="EMBL/GenBank/DDBJ databases">
        <title>The First Complete Genome of the Simian Malaria Parasite Plasmodium brasilianum.</title>
        <authorList>
            <person name="Bajic M."/>
            <person name="Ravishankar S."/>
        </authorList>
    </citation>
    <scope>NUCLEOTIDE SEQUENCE</scope>
    <source>
        <strain evidence="1">Bolivian I</strain>
    </source>
</reference>
<proteinExistence type="predicted"/>